<organism evidence="4 5">
    <name type="scientific">Clonostachys solani</name>
    <dbReference type="NCBI Taxonomy" id="160281"/>
    <lineage>
        <taxon>Eukaryota</taxon>
        <taxon>Fungi</taxon>
        <taxon>Dikarya</taxon>
        <taxon>Ascomycota</taxon>
        <taxon>Pezizomycotina</taxon>
        <taxon>Sordariomycetes</taxon>
        <taxon>Hypocreomycetidae</taxon>
        <taxon>Hypocreales</taxon>
        <taxon>Bionectriaceae</taxon>
        <taxon>Clonostachys</taxon>
    </lineage>
</organism>
<keyword evidence="5" id="KW-1185">Reference proteome</keyword>
<dbReference type="Proteomes" id="UP000775872">
    <property type="component" value="Unassembled WGS sequence"/>
</dbReference>
<feature type="compositionally biased region" description="Basic and acidic residues" evidence="1">
    <location>
        <begin position="250"/>
        <end position="266"/>
    </location>
</feature>
<dbReference type="NCBIfam" id="NF033635">
    <property type="entry name" value="SLATT_fungal"/>
    <property type="match status" value="1"/>
</dbReference>
<keyword evidence="2" id="KW-1133">Transmembrane helix</keyword>
<keyword evidence="2" id="KW-0812">Transmembrane</keyword>
<dbReference type="OrthoDB" id="5398270at2759"/>
<protein>
    <recommendedName>
        <fullName evidence="3">SMODS and SLOG-associating 2TM effector domain-containing protein</fullName>
    </recommendedName>
</protein>
<evidence type="ECO:0000256" key="2">
    <source>
        <dbReference type="SAM" id="Phobius"/>
    </source>
</evidence>
<keyword evidence="2" id="KW-0472">Membrane</keyword>
<feature type="domain" description="SMODS and SLOG-associating 2TM effector" evidence="3">
    <location>
        <begin position="101"/>
        <end position="219"/>
    </location>
</feature>
<gene>
    <name evidence="4" type="ORF">CSOL1703_00000658</name>
</gene>
<dbReference type="AlphaFoldDB" id="A0A9P0EC34"/>
<feature type="compositionally biased region" description="Polar residues" evidence="1">
    <location>
        <begin position="267"/>
        <end position="284"/>
    </location>
</feature>
<feature type="region of interest" description="Disordered" evidence="1">
    <location>
        <begin position="248"/>
        <end position="284"/>
    </location>
</feature>
<evidence type="ECO:0000259" key="3">
    <source>
        <dbReference type="Pfam" id="PF18142"/>
    </source>
</evidence>
<feature type="region of interest" description="Disordered" evidence="1">
    <location>
        <begin position="1"/>
        <end position="52"/>
    </location>
</feature>
<reference evidence="4 5" key="2">
    <citation type="submission" date="2021-10" db="EMBL/GenBank/DDBJ databases">
        <authorList>
            <person name="Piombo E."/>
        </authorList>
    </citation>
    <scope>NUCLEOTIDE SEQUENCE [LARGE SCALE GENOMIC DNA]</scope>
</reference>
<sequence>MSKAARPVDLELPIGSVSSNSTAAPQPSNNEHKNGEDKVKEADRPNNTRTIPRHRFLTPSEWTALAGGLGAIRDHENHAPVHPTSWWWPPRGMVRGLYRDVVQQRTLYCYLFHAASVSRWSLMIVQLFIGAALTALGPKPAHHGPPITVLGALNTIIAGLLALLHNSGLPDRYRHNMFEFEELEDHIRELLDTGLAPADSAMDQTLVECFNLFHQAKATVAANMPANYNSKNELRTIRGNATYAATMSEMEGHQPRQRDKPLEPKNDTGTSGPDKTMAASSASR</sequence>
<evidence type="ECO:0000313" key="5">
    <source>
        <dbReference type="Proteomes" id="UP000775872"/>
    </source>
</evidence>
<proteinExistence type="predicted"/>
<name>A0A9P0EC34_9HYPO</name>
<dbReference type="InterPro" id="IPR041622">
    <property type="entry name" value="SLATT_fungi"/>
</dbReference>
<feature type="transmembrane region" description="Helical" evidence="2">
    <location>
        <begin position="107"/>
        <end position="133"/>
    </location>
</feature>
<dbReference type="EMBL" id="CABFOC020000035">
    <property type="protein sequence ID" value="CAH0048711.1"/>
    <property type="molecule type" value="Genomic_DNA"/>
</dbReference>
<evidence type="ECO:0000313" key="4">
    <source>
        <dbReference type="EMBL" id="CAH0048711.1"/>
    </source>
</evidence>
<reference evidence="5" key="1">
    <citation type="submission" date="2019-06" db="EMBL/GenBank/DDBJ databases">
        <authorList>
            <person name="Broberg M."/>
        </authorList>
    </citation>
    <scope>NUCLEOTIDE SEQUENCE [LARGE SCALE GENOMIC DNA]</scope>
</reference>
<dbReference type="PANTHER" id="PTHR38793">
    <property type="entry name" value="SLATT_FUNGAL DOMAIN-CONTAINING PROTEIN-RELATED"/>
    <property type="match status" value="1"/>
</dbReference>
<feature type="compositionally biased region" description="Polar residues" evidence="1">
    <location>
        <begin position="16"/>
        <end position="29"/>
    </location>
</feature>
<feature type="compositionally biased region" description="Basic and acidic residues" evidence="1">
    <location>
        <begin position="30"/>
        <end position="46"/>
    </location>
</feature>
<accession>A0A9P0EC34</accession>
<feature type="transmembrane region" description="Helical" evidence="2">
    <location>
        <begin position="145"/>
        <end position="164"/>
    </location>
</feature>
<evidence type="ECO:0000256" key="1">
    <source>
        <dbReference type="SAM" id="MobiDB-lite"/>
    </source>
</evidence>
<dbReference type="PANTHER" id="PTHR38793:SF1">
    <property type="entry name" value="SMODS AND SLOG-ASSOCIATING 2TM EFFECTOR DOMAIN-CONTAINING PROTEIN"/>
    <property type="match status" value="1"/>
</dbReference>
<comment type="caution">
    <text evidence="4">The sequence shown here is derived from an EMBL/GenBank/DDBJ whole genome shotgun (WGS) entry which is preliminary data.</text>
</comment>
<dbReference type="Pfam" id="PF18142">
    <property type="entry name" value="SLATT_fungal"/>
    <property type="match status" value="1"/>
</dbReference>